<feature type="region of interest" description="Disordered" evidence="5">
    <location>
        <begin position="261"/>
        <end position="280"/>
    </location>
</feature>
<evidence type="ECO:0000256" key="1">
    <source>
        <dbReference type="ARBA" id="ARBA00004141"/>
    </source>
</evidence>
<reference evidence="8" key="2">
    <citation type="submission" date="2013-07" db="EMBL/GenBank/DDBJ databases">
        <authorList>
            <consortium name="The Broad Institute Genome Sequencing Platform"/>
            <person name="Cuomo C."/>
            <person name="Litvintseva A."/>
            <person name="Chen Y."/>
            <person name="Heitman J."/>
            <person name="Sun S."/>
            <person name="Springer D."/>
            <person name="Dromer F."/>
            <person name="Young S.K."/>
            <person name="Zeng Q."/>
            <person name="Gargeya S."/>
            <person name="Fitzgerald M."/>
            <person name="Abouelleil A."/>
            <person name="Alvarado L."/>
            <person name="Berlin A.M."/>
            <person name="Chapman S.B."/>
            <person name="Dewar J."/>
            <person name="Goldberg J."/>
            <person name="Griggs A."/>
            <person name="Gujja S."/>
            <person name="Hansen M."/>
            <person name="Howarth C."/>
            <person name="Imamovic A."/>
            <person name="Larimer J."/>
            <person name="McCowan C."/>
            <person name="Murphy C."/>
            <person name="Pearson M."/>
            <person name="Priest M."/>
            <person name="Roberts A."/>
            <person name="Saif S."/>
            <person name="Shea T."/>
            <person name="Sykes S."/>
            <person name="Wortman J."/>
            <person name="Nusbaum C."/>
            <person name="Birren B."/>
        </authorList>
    </citation>
    <scope>NUCLEOTIDE SEQUENCE</scope>
    <source>
        <strain evidence="8">CBS 10117</strain>
    </source>
</reference>
<proteinExistence type="predicted"/>
<reference evidence="7" key="1">
    <citation type="submission" date="2013-07" db="EMBL/GenBank/DDBJ databases">
        <title>The Genome Sequence of Cryptococcus dejecticola CBS10117.</title>
        <authorList>
            <consortium name="The Broad Institute Genome Sequencing Platform"/>
            <person name="Cuomo C."/>
            <person name="Litvintseva A."/>
            <person name="Chen Y."/>
            <person name="Heitman J."/>
            <person name="Sun S."/>
            <person name="Springer D."/>
            <person name="Dromer F."/>
            <person name="Young S.K."/>
            <person name="Zeng Q."/>
            <person name="Gargeya S."/>
            <person name="Fitzgerald M."/>
            <person name="Abouelleil A."/>
            <person name="Alvarado L."/>
            <person name="Berlin A.M."/>
            <person name="Chapman S.B."/>
            <person name="Dewar J."/>
            <person name="Goldberg J."/>
            <person name="Griggs A."/>
            <person name="Gujja S."/>
            <person name="Hansen M."/>
            <person name="Howarth C."/>
            <person name="Imamovic A."/>
            <person name="Larimer J."/>
            <person name="McCowan C."/>
            <person name="Murphy C."/>
            <person name="Pearson M."/>
            <person name="Priest M."/>
            <person name="Roberts A."/>
            <person name="Saif S."/>
            <person name="Shea T."/>
            <person name="Sykes S."/>
            <person name="Wortman J."/>
            <person name="Nusbaum C."/>
            <person name="Birren B."/>
        </authorList>
    </citation>
    <scope>NUCLEOTIDE SEQUENCE [LARGE SCALE GENOMIC DNA]</scope>
    <source>
        <strain evidence="7">CBS 10117</strain>
    </source>
</reference>
<dbReference type="Proteomes" id="UP000078595">
    <property type="component" value="Chromosome 4"/>
</dbReference>
<keyword evidence="3 6" id="KW-1133">Transmembrane helix</keyword>
<name>A0A1A6A7G8_9TREE</name>
<dbReference type="GeneID" id="28967416"/>
<dbReference type="KEGG" id="kdj:28967416"/>
<feature type="transmembrane region" description="Helical" evidence="6">
    <location>
        <begin position="192"/>
        <end position="212"/>
    </location>
</feature>
<dbReference type="VEuPathDB" id="FungiDB:I303_03717"/>
<feature type="transmembrane region" description="Helical" evidence="6">
    <location>
        <begin position="133"/>
        <end position="151"/>
    </location>
</feature>
<keyword evidence="4 6" id="KW-0472">Membrane</keyword>
<evidence type="ECO:0000256" key="6">
    <source>
        <dbReference type="SAM" id="Phobius"/>
    </source>
</evidence>
<feature type="transmembrane region" description="Helical" evidence="6">
    <location>
        <begin position="39"/>
        <end position="60"/>
    </location>
</feature>
<dbReference type="Pfam" id="PF04193">
    <property type="entry name" value="PQ-loop"/>
    <property type="match status" value="2"/>
</dbReference>
<dbReference type="InterPro" id="IPR006603">
    <property type="entry name" value="PQ-loop_rpt"/>
</dbReference>
<organism evidence="7">
    <name type="scientific">Kwoniella dejecticola CBS 10117</name>
    <dbReference type="NCBI Taxonomy" id="1296121"/>
    <lineage>
        <taxon>Eukaryota</taxon>
        <taxon>Fungi</taxon>
        <taxon>Dikarya</taxon>
        <taxon>Basidiomycota</taxon>
        <taxon>Agaricomycotina</taxon>
        <taxon>Tremellomycetes</taxon>
        <taxon>Tremellales</taxon>
        <taxon>Cryptococcaceae</taxon>
        <taxon>Kwoniella</taxon>
    </lineage>
</organism>
<evidence type="ECO:0000313" key="7">
    <source>
        <dbReference type="EMBL" id="OBR86001.1"/>
    </source>
</evidence>
<reference evidence="8" key="3">
    <citation type="submission" date="2024-02" db="EMBL/GenBank/DDBJ databases">
        <title>Comparative genomics of Cryptococcus and Kwoniella reveals pathogenesis evolution and contrasting modes of karyotype evolution via chromosome fusion or intercentromeric recombination.</title>
        <authorList>
            <person name="Coelho M.A."/>
            <person name="David-Palma M."/>
            <person name="Shea T."/>
            <person name="Bowers K."/>
            <person name="McGinley-Smith S."/>
            <person name="Mohammad A.W."/>
            <person name="Gnirke A."/>
            <person name="Yurkov A.M."/>
            <person name="Nowrousian M."/>
            <person name="Sun S."/>
            <person name="Cuomo C.A."/>
            <person name="Heitman J."/>
        </authorList>
    </citation>
    <scope>NUCLEOTIDE SEQUENCE</scope>
    <source>
        <strain evidence="8">CBS 10117</strain>
    </source>
</reference>
<dbReference type="SMART" id="SM00679">
    <property type="entry name" value="CTNS"/>
    <property type="match status" value="2"/>
</dbReference>
<accession>A0A1A6A7G8</accession>
<dbReference type="GO" id="GO:0016020">
    <property type="term" value="C:membrane"/>
    <property type="evidence" value="ECO:0007669"/>
    <property type="project" value="UniProtKB-SubCell"/>
</dbReference>
<protein>
    <submittedName>
        <fullName evidence="7">Uncharacterized protein</fullName>
    </submittedName>
</protein>
<sequence length="312" mass="34642">MHENKSLENAFATVGAVLWTVQAFPQLYKSFRSKSTRGVSPELMIIWALSSLFFCVYTIVRQLAIPAIVQIHFSLTVFTVLWVQCLYYGSGYSIKRSIFYGALWASGCIAFEVGSIFGLLAAQRHNITIPAQVYGYMSSITCVIGLLPQYYEIYKQKEVTGLSYPFVCTNAAGAVFYMISLFFRSSLDISAMVIYVLSAGMMLLIVVLALLLNPKAAKKRELEKTAVTATITTPPASTQPMKINLEDSLELPKRHYVTDYSSDSECESGPSTPTGLLPHHDVPILEYTPSGLEAHHETPFLSKYNPKADEKV</sequence>
<dbReference type="PANTHER" id="PTHR16201:SF37">
    <property type="entry name" value="PQ-LOOP REPEAT-CONTAINING PROTEIN"/>
    <property type="match status" value="1"/>
</dbReference>
<dbReference type="AlphaFoldDB" id="A0A1A6A7G8"/>
<evidence type="ECO:0000256" key="5">
    <source>
        <dbReference type="SAM" id="MobiDB-lite"/>
    </source>
</evidence>
<dbReference type="Gene3D" id="1.20.1280.290">
    <property type="match status" value="2"/>
</dbReference>
<gene>
    <name evidence="7" type="ORF">I303_03717</name>
    <name evidence="8" type="ORF">I303_103701</name>
</gene>
<keyword evidence="9" id="KW-1185">Reference proteome</keyword>
<comment type="subcellular location">
    <subcellularLocation>
        <location evidence="1">Membrane</location>
        <topology evidence="1">Multi-pass membrane protein</topology>
    </subcellularLocation>
</comment>
<feature type="compositionally biased region" description="Polar residues" evidence="5">
    <location>
        <begin position="261"/>
        <end position="274"/>
    </location>
</feature>
<evidence type="ECO:0000256" key="2">
    <source>
        <dbReference type="ARBA" id="ARBA00022692"/>
    </source>
</evidence>
<dbReference type="EMBL" id="KI894030">
    <property type="protein sequence ID" value="OBR86001.1"/>
    <property type="molecule type" value="Genomic_DNA"/>
</dbReference>
<evidence type="ECO:0000256" key="4">
    <source>
        <dbReference type="ARBA" id="ARBA00023136"/>
    </source>
</evidence>
<dbReference type="InterPro" id="IPR051415">
    <property type="entry name" value="LAAT-1"/>
</dbReference>
<feature type="transmembrane region" description="Helical" evidence="6">
    <location>
        <begin position="101"/>
        <end position="121"/>
    </location>
</feature>
<dbReference type="EMBL" id="CP144533">
    <property type="protein sequence ID" value="WWC61122.1"/>
    <property type="molecule type" value="Genomic_DNA"/>
</dbReference>
<feature type="transmembrane region" description="Helical" evidence="6">
    <location>
        <begin position="163"/>
        <end position="183"/>
    </location>
</feature>
<evidence type="ECO:0000313" key="9">
    <source>
        <dbReference type="Proteomes" id="UP000078595"/>
    </source>
</evidence>
<dbReference type="OrthoDB" id="407617at2759"/>
<evidence type="ECO:0000313" key="8">
    <source>
        <dbReference type="EMBL" id="WWC61122.1"/>
    </source>
</evidence>
<dbReference type="RefSeq" id="XP_018263843.1">
    <property type="nucleotide sequence ID" value="XM_018407035.1"/>
</dbReference>
<dbReference type="PANTHER" id="PTHR16201">
    <property type="entry name" value="SEVEN TRANSMEMBRANE PROTEIN 1-RELATED"/>
    <property type="match status" value="1"/>
</dbReference>
<evidence type="ECO:0000256" key="3">
    <source>
        <dbReference type="ARBA" id="ARBA00022989"/>
    </source>
</evidence>
<feature type="transmembrane region" description="Helical" evidence="6">
    <location>
        <begin position="67"/>
        <end position="89"/>
    </location>
</feature>
<keyword evidence="2 6" id="KW-0812">Transmembrane</keyword>